<dbReference type="SUPFAM" id="SSF88723">
    <property type="entry name" value="PIN domain-like"/>
    <property type="match status" value="1"/>
</dbReference>
<keyword evidence="1 6" id="KW-1277">Toxin-antitoxin system</keyword>
<evidence type="ECO:0000313" key="8">
    <source>
        <dbReference type="EMBL" id="MDX8531587.1"/>
    </source>
</evidence>
<keyword evidence="6" id="KW-0800">Toxin</keyword>
<keyword evidence="4 6" id="KW-0378">Hydrolase</keyword>
<evidence type="ECO:0000256" key="5">
    <source>
        <dbReference type="ARBA" id="ARBA00022842"/>
    </source>
</evidence>
<feature type="domain" description="PIN" evidence="7">
    <location>
        <begin position="2"/>
        <end position="125"/>
    </location>
</feature>
<dbReference type="Proteomes" id="UP001285154">
    <property type="component" value="Unassembled WGS sequence"/>
</dbReference>
<feature type="binding site" evidence="6">
    <location>
        <position position="5"/>
    </location>
    <ligand>
        <name>Mg(2+)</name>
        <dbReference type="ChEBI" id="CHEBI:18420"/>
    </ligand>
</feature>
<keyword evidence="2 6" id="KW-0540">Nuclease</keyword>
<dbReference type="InterPro" id="IPR051619">
    <property type="entry name" value="TypeII_TA_RNase_PINc/VapC"/>
</dbReference>
<keyword evidence="9" id="KW-1185">Reference proteome</keyword>
<dbReference type="InterPro" id="IPR029060">
    <property type="entry name" value="PIN-like_dom_sf"/>
</dbReference>
<protein>
    <recommendedName>
        <fullName evidence="6">Ribonuclease VapC</fullName>
        <shortName evidence="6">RNase VapC</shortName>
        <ecNumber evidence="6">3.1.-.-</ecNumber>
    </recommendedName>
    <alternativeName>
        <fullName evidence="6">Toxin VapC</fullName>
    </alternativeName>
</protein>
<keyword evidence="5 6" id="KW-0460">Magnesium</keyword>
<gene>
    <name evidence="6" type="primary">vapC</name>
    <name evidence="8" type="ORF">RFM42_11365</name>
</gene>
<accession>A0ABU5A1R2</accession>
<comment type="caution">
    <text evidence="8">The sequence shown here is derived from an EMBL/GenBank/DDBJ whole genome shotgun (WGS) entry which is preliminary data.</text>
</comment>
<reference evidence="8 9" key="1">
    <citation type="submission" date="2023-08" db="EMBL/GenBank/DDBJ databases">
        <title>Implementing the SeqCode for naming new Mesorhizobium species isolated from Vachellia karroo root nodules.</title>
        <authorList>
            <person name="Van Lill M."/>
        </authorList>
    </citation>
    <scope>NUCLEOTIDE SEQUENCE [LARGE SCALE GENOMIC DNA]</scope>
    <source>
        <strain evidence="8 9">VK25D</strain>
    </source>
</reference>
<dbReference type="HAMAP" id="MF_00265">
    <property type="entry name" value="VapC_Nob1"/>
    <property type="match status" value="1"/>
</dbReference>
<comment type="similarity">
    <text evidence="6">Belongs to the PINc/VapC protein family.</text>
</comment>
<dbReference type="EMBL" id="JAVIIQ010000004">
    <property type="protein sequence ID" value="MDX8531587.1"/>
    <property type="molecule type" value="Genomic_DNA"/>
</dbReference>
<dbReference type="InterPro" id="IPR044153">
    <property type="entry name" value="PIN_Pae0151-like"/>
</dbReference>
<sequence>MIVVDASIFVKLFKQEEDSEAARNLVDHMLEQGQGFLAPSIVLYEALSAALHVELPLTTVGQLFDQFRELGLAIEEPTTRDLATAEKIATSATSGNGYPTLFDSIYHAMALERGGIFVTADQRHITKAGQFGSVVLLADWQPG</sequence>
<proteinExistence type="inferred from homology"/>
<evidence type="ECO:0000256" key="3">
    <source>
        <dbReference type="ARBA" id="ARBA00022723"/>
    </source>
</evidence>
<dbReference type="CDD" id="cd09873">
    <property type="entry name" value="PIN_Pae0151-like"/>
    <property type="match status" value="1"/>
</dbReference>
<feature type="binding site" evidence="6">
    <location>
        <position position="103"/>
    </location>
    <ligand>
        <name>Mg(2+)</name>
        <dbReference type="ChEBI" id="CHEBI:18420"/>
    </ligand>
</feature>
<dbReference type="InterPro" id="IPR002716">
    <property type="entry name" value="PIN_dom"/>
</dbReference>
<evidence type="ECO:0000313" key="9">
    <source>
        <dbReference type="Proteomes" id="UP001285154"/>
    </source>
</evidence>
<evidence type="ECO:0000256" key="1">
    <source>
        <dbReference type="ARBA" id="ARBA00022649"/>
    </source>
</evidence>
<organism evidence="8 9">
    <name type="scientific">Mesorhizobium vachelliae</name>
    <dbReference type="NCBI Taxonomy" id="3072309"/>
    <lineage>
        <taxon>Bacteria</taxon>
        <taxon>Pseudomonadati</taxon>
        <taxon>Pseudomonadota</taxon>
        <taxon>Alphaproteobacteria</taxon>
        <taxon>Hyphomicrobiales</taxon>
        <taxon>Phyllobacteriaceae</taxon>
        <taxon>Mesorhizobium</taxon>
    </lineage>
</organism>
<dbReference type="Pfam" id="PF01850">
    <property type="entry name" value="PIN"/>
    <property type="match status" value="1"/>
</dbReference>
<dbReference type="Gene3D" id="3.40.50.1010">
    <property type="entry name" value="5'-nuclease"/>
    <property type="match status" value="1"/>
</dbReference>
<dbReference type="InterPro" id="IPR022907">
    <property type="entry name" value="VapC_family"/>
</dbReference>
<keyword evidence="3 6" id="KW-0479">Metal-binding</keyword>
<evidence type="ECO:0000259" key="7">
    <source>
        <dbReference type="Pfam" id="PF01850"/>
    </source>
</evidence>
<dbReference type="PANTHER" id="PTHR35901">
    <property type="entry name" value="RIBONUCLEASE VAPC3"/>
    <property type="match status" value="1"/>
</dbReference>
<evidence type="ECO:0000256" key="4">
    <source>
        <dbReference type="ARBA" id="ARBA00022801"/>
    </source>
</evidence>
<name>A0ABU5A1R2_9HYPH</name>
<dbReference type="EC" id="3.1.-.-" evidence="6"/>
<comment type="cofactor">
    <cofactor evidence="6">
        <name>Mg(2+)</name>
        <dbReference type="ChEBI" id="CHEBI:18420"/>
    </cofactor>
</comment>
<dbReference type="PANTHER" id="PTHR35901:SF1">
    <property type="entry name" value="EXONUCLEASE VAPC9"/>
    <property type="match status" value="1"/>
</dbReference>
<comment type="function">
    <text evidence="6">Toxic component of a toxin-antitoxin (TA) system. An RNase.</text>
</comment>
<dbReference type="RefSeq" id="WP_320247173.1">
    <property type="nucleotide sequence ID" value="NZ_JAVIIQ010000004.1"/>
</dbReference>
<evidence type="ECO:0000256" key="2">
    <source>
        <dbReference type="ARBA" id="ARBA00022722"/>
    </source>
</evidence>
<evidence type="ECO:0000256" key="6">
    <source>
        <dbReference type="HAMAP-Rule" id="MF_00265"/>
    </source>
</evidence>